<keyword evidence="2" id="KW-1185">Reference proteome</keyword>
<evidence type="ECO:0000313" key="2">
    <source>
        <dbReference type="Proteomes" id="UP001596086"/>
    </source>
</evidence>
<dbReference type="RefSeq" id="WP_379772387.1">
    <property type="nucleotide sequence ID" value="NZ_JBHSMZ010000014.1"/>
</dbReference>
<gene>
    <name evidence="1" type="ORF">ACFPO9_16830</name>
</gene>
<sequence length="191" mass="21531">MEPQQTPSSDITVLDNGRVLTADGLALKGIDAVEIINVRLENRTDCVFYSWQACRLIRRDFNFVAAKMFHRERRKGGPEQVRSLVHEVRLQAELLAIECEVFDAPVERVARVVPLRLVSANAASLFRAFQMADAAYAKLNYAVESRKLAENQVHGYTHPFESAFSDLKMYCSTRNQQEKTALELAKAEGIA</sequence>
<dbReference type="Proteomes" id="UP001596086">
    <property type="component" value="Unassembled WGS sequence"/>
</dbReference>
<accession>A0ABW0RZM8</accession>
<reference evidence="2" key="1">
    <citation type="journal article" date="2019" name="Int. J. Syst. Evol. Microbiol.">
        <title>The Global Catalogue of Microorganisms (GCM) 10K type strain sequencing project: providing services to taxonomists for standard genome sequencing and annotation.</title>
        <authorList>
            <consortium name="The Broad Institute Genomics Platform"/>
            <consortium name="The Broad Institute Genome Sequencing Center for Infectious Disease"/>
            <person name="Wu L."/>
            <person name="Ma J."/>
        </authorList>
    </citation>
    <scope>NUCLEOTIDE SEQUENCE [LARGE SCALE GENOMIC DNA]</scope>
    <source>
        <strain evidence="2">CGMCC 4.5798</strain>
    </source>
</reference>
<organism evidence="1 2">
    <name type="scientific">Massilia aerilata</name>
    <dbReference type="NCBI Taxonomy" id="453817"/>
    <lineage>
        <taxon>Bacteria</taxon>
        <taxon>Pseudomonadati</taxon>
        <taxon>Pseudomonadota</taxon>
        <taxon>Betaproteobacteria</taxon>
        <taxon>Burkholderiales</taxon>
        <taxon>Oxalobacteraceae</taxon>
        <taxon>Telluria group</taxon>
        <taxon>Massilia</taxon>
    </lineage>
</organism>
<protein>
    <recommendedName>
        <fullName evidence="3">DUF1845 domain-containing protein</fullName>
    </recommendedName>
</protein>
<comment type="caution">
    <text evidence="1">The sequence shown here is derived from an EMBL/GenBank/DDBJ whole genome shotgun (WGS) entry which is preliminary data.</text>
</comment>
<evidence type="ECO:0008006" key="3">
    <source>
        <dbReference type="Google" id="ProtNLM"/>
    </source>
</evidence>
<name>A0ABW0RZM8_9BURK</name>
<dbReference type="EMBL" id="JBHSMZ010000014">
    <property type="protein sequence ID" value="MFC5550181.1"/>
    <property type="molecule type" value="Genomic_DNA"/>
</dbReference>
<evidence type="ECO:0000313" key="1">
    <source>
        <dbReference type="EMBL" id="MFC5550181.1"/>
    </source>
</evidence>
<proteinExistence type="predicted"/>